<gene>
    <name evidence="1" type="ORF">EDB95_1082</name>
</gene>
<comment type="caution">
    <text evidence="1">The sequence shown here is derived from an EMBL/GenBank/DDBJ whole genome shotgun (WGS) entry which is preliminary data.</text>
</comment>
<dbReference type="Proteomes" id="UP000294498">
    <property type="component" value="Unassembled WGS sequence"/>
</dbReference>
<dbReference type="InterPro" id="IPR029044">
    <property type="entry name" value="Nucleotide-diphossugar_trans"/>
</dbReference>
<name>A0A4R8DQK2_9BACT</name>
<proteinExistence type="predicted"/>
<reference evidence="1 2" key="1">
    <citation type="submission" date="2019-03" db="EMBL/GenBank/DDBJ databases">
        <title>Genomic Encyclopedia of Type Strains, Phase IV (KMG-IV): sequencing the most valuable type-strain genomes for metagenomic binning, comparative biology and taxonomic classification.</title>
        <authorList>
            <person name="Goeker M."/>
        </authorList>
    </citation>
    <scope>NUCLEOTIDE SEQUENCE [LARGE SCALE GENOMIC DNA]</scope>
    <source>
        <strain evidence="1 2">DSM 100059</strain>
    </source>
</reference>
<evidence type="ECO:0000313" key="2">
    <source>
        <dbReference type="Proteomes" id="UP000294498"/>
    </source>
</evidence>
<evidence type="ECO:0000313" key="1">
    <source>
        <dbReference type="EMBL" id="TDX00066.1"/>
    </source>
</evidence>
<dbReference type="OrthoDB" id="186344at2"/>
<dbReference type="AlphaFoldDB" id="A0A4R8DQK2"/>
<sequence>MKQAAFTICAKNYIGLAQTLEQSIRKHSPETDFFIFVADEFGPGDATEELPGNVLVAKDVLDIAKDEWYRMCFKYEITEFCTAIKPWCFDYLFEKYPMDAIVYFDPDILVFATLNSIYLPLAEYPVLLTPHITTMEVDYAGTLPEQKLLFSGMYNLGFIGLGRSPISERFLRWWQVRLKDRCYQDKMESYFTDQKWIDFLPALLPGKVRISHDLGLNLAPWNFYEREIFAIDGCFFVRNRITRDDRVTYPLTFVHFSGFDYAALTRGEVSQKNISNFEVPRDMDPVFAAYWKAIEEGNFKRYSSFAYSYNFFSDGKYVSKTYRRLFRRLLEDGRVEGNPFEASGGFYHSLAQNGLLKGGMAVSDKTTISNVSNADKKARIINRFLYILCRCIGPSRFFILVRLMRLYSKMENHVYLIDKSYFKRFKLYS</sequence>
<protein>
    <recommendedName>
        <fullName evidence="3">Lipopolysaccharide biosynthesis glycosyltransferase</fullName>
    </recommendedName>
</protein>
<dbReference type="SUPFAM" id="SSF53448">
    <property type="entry name" value="Nucleotide-diphospho-sugar transferases"/>
    <property type="match status" value="1"/>
</dbReference>
<keyword evidence="2" id="KW-1185">Reference proteome</keyword>
<dbReference type="EMBL" id="SODV01000001">
    <property type="protein sequence ID" value="TDX00066.1"/>
    <property type="molecule type" value="Genomic_DNA"/>
</dbReference>
<organism evidence="1 2">
    <name type="scientific">Dinghuibacter silviterrae</name>
    <dbReference type="NCBI Taxonomy" id="1539049"/>
    <lineage>
        <taxon>Bacteria</taxon>
        <taxon>Pseudomonadati</taxon>
        <taxon>Bacteroidota</taxon>
        <taxon>Chitinophagia</taxon>
        <taxon>Chitinophagales</taxon>
        <taxon>Chitinophagaceae</taxon>
        <taxon>Dinghuibacter</taxon>
    </lineage>
</organism>
<dbReference type="RefSeq" id="WP_133991308.1">
    <property type="nucleotide sequence ID" value="NZ_SODV01000001.1"/>
</dbReference>
<evidence type="ECO:0008006" key="3">
    <source>
        <dbReference type="Google" id="ProtNLM"/>
    </source>
</evidence>
<dbReference type="Gene3D" id="3.90.550.10">
    <property type="entry name" value="Spore Coat Polysaccharide Biosynthesis Protein SpsA, Chain A"/>
    <property type="match status" value="1"/>
</dbReference>
<accession>A0A4R8DQK2</accession>